<comment type="caution">
    <text evidence="1">The sequence shown here is derived from an EMBL/GenBank/DDBJ whole genome shotgun (WGS) entry which is preliminary data.</text>
</comment>
<gene>
    <name evidence="1" type="ORF">H4S07_004255</name>
</gene>
<dbReference type="Proteomes" id="UP001140096">
    <property type="component" value="Unassembled WGS sequence"/>
</dbReference>
<keyword evidence="2" id="KW-1185">Reference proteome</keyword>
<evidence type="ECO:0000313" key="1">
    <source>
        <dbReference type="EMBL" id="KAJ2804315.1"/>
    </source>
</evidence>
<name>A0ACC1LAM1_9FUNG</name>
<sequence>MHRDDRATENRRAASTEVLNPRRALTRAPSSDLAFLNTVLDVTQKLSQQAAAPDNTDGGRVAQVLDTRVSGSSAHRIRVECVRCDVPARRASVSGDGSGWVIEHMAGGHITVIRDAVAVAVAGLRSASDVRCAWWITNTVVGVVAVAPNADALWVYAIDTLDTSGSAALRTELAVPARARVGPVAAQGSVMVCADAATGALSFWNLEVVRGSQTGFGVVRTGRIEGAQDNAVVVDLRWVAEGVGLAATRAGAFWFDVRKESTRSRCAPLSWLQPGRRLSTGLSAATVLSWRWQEAVVAVAGSSFPPRSAALCLPSATGMTFYSIGEPMDEADAAPVQHTRTFERGWVWLCGSSEAYAVLSASRQQATVCRMPGGEPLYTLETCDGAVIQDGWMMGTDGKCVACAISTGGMVYLLTLELG</sequence>
<proteinExistence type="predicted"/>
<organism evidence="1 2">
    <name type="scientific">Coemansia furcata</name>
    <dbReference type="NCBI Taxonomy" id="417177"/>
    <lineage>
        <taxon>Eukaryota</taxon>
        <taxon>Fungi</taxon>
        <taxon>Fungi incertae sedis</taxon>
        <taxon>Zoopagomycota</taxon>
        <taxon>Kickxellomycotina</taxon>
        <taxon>Kickxellomycetes</taxon>
        <taxon>Kickxellales</taxon>
        <taxon>Kickxellaceae</taxon>
        <taxon>Coemansia</taxon>
    </lineage>
</organism>
<reference evidence="1" key="1">
    <citation type="submission" date="2022-07" db="EMBL/GenBank/DDBJ databases">
        <title>Phylogenomic reconstructions and comparative analyses of Kickxellomycotina fungi.</title>
        <authorList>
            <person name="Reynolds N.K."/>
            <person name="Stajich J.E."/>
            <person name="Barry K."/>
            <person name="Grigoriev I.V."/>
            <person name="Crous P."/>
            <person name="Smith M.E."/>
        </authorList>
    </citation>
    <scope>NUCLEOTIDE SEQUENCE</scope>
    <source>
        <strain evidence="1">CBS 102833</strain>
    </source>
</reference>
<protein>
    <submittedName>
        <fullName evidence="1">Uncharacterized protein</fullName>
    </submittedName>
</protein>
<evidence type="ECO:0000313" key="2">
    <source>
        <dbReference type="Proteomes" id="UP001140096"/>
    </source>
</evidence>
<dbReference type="EMBL" id="JANBUP010001658">
    <property type="protein sequence ID" value="KAJ2804315.1"/>
    <property type="molecule type" value="Genomic_DNA"/>
</dbReference>
<accession>A0ACC1LAM1</accession>